<evidence type="ECO:0000256" key="2">
    <source>
        <dbReference type="SAM" id="MobiDB-lite"/>
    </source>
</evidence>
<protein>
    <submittedName>
        <fullName evidence="4">Acetyl-CoA carboxylase biotin carboxyl carrier protein subunit</fullName>
    </submittedName>
</protein>
<dbReference type="FunFam" id="2.40.50.100:FF:000003">
    <property type="entry name" value="Acetyl-CoA carboxylase biotin carboxyl carrier protein"/>
    <property type="match status" value="1"/>
</dbReference>
<dbReference type="AlphaFoldDB" id="A0A221SXH5"/>
<accession>A0A221SXH5</accession>
<keyword evidence="5" id="KW-1185">Reference proteome</keyword>
<dbReference type="EMBL" id="CP021081">
    <property type="protein sequence ID" value="ASN81343.1"/>
    <property type="molecule type" value="Genomic_DNA"/>
</dbReference>
<reference evidence="4 5" key="1">
    <citation type="submission" date="2017-05" db="EMBL/GenBank/DDBJ databases">
        <title>The complete genome sequence of Deinococcus ficus isolated from the rhizosphere of the Ficus religiosa L. in Taiwan.</title>
        <authorList>
            <person name="Wu K.-M."/>
            <person name="Liao T.-L."/>
            <person name="Liu Y.-M."/>
            <person name="Young C.-C."/>
            <person name="Tsai S.-F."/>
        </authorList>
    </citation>
    <scope>NUCLEOTIDE SEQUENCE [LARGE SCALE GENOMIC DNA]</scope>
    <source>
        <strain evidence="4 5">CC-FR2-10</strain>
    </source>
</reference>
<keyword evidence="1" id="KW-0092">Biotin</keyword>
<evidence type="ECO:0000259" key="3">
    <source>
        <dbReference type="PROSITE" id="PS50968"/>
    </source>
</evidence>
<evidence type="ECO:0000313" key="5">
    <source>
        <dbReference type="Proteomes" id="UP000259030"/>
    </source>
</evidence>
<dbReference type="PROSITE" id="PS50968">
    <property type="entry name" value="BIOTINYL_LIPOYL"/>
    <property type="match status" value="1"/>
</dbReference>
<dbReference type="PANTHER" id="PTHR45266">
    <property type="entry name" value="OXALOACETATE DECARBOXYLASE ALPHA CHAIN"/>
    <property type="match status" value="1"/>
</dbReference>
<evidence type="ECO:0000313" key="4">
    <source>
        <dbReference type="EMBL" id="ASN81343.1"/>
    </source>
</evidence>
<dbReference type="PROSITE" id="PS00188">
    <property type="entry name" value="BIOTIN"/>
    <property type="match status" value="1"/>
</dbReference>
<dbReference type="KEGG" id="dfc:DFI_10220"/>
<organism evidence="4 5">
    <name type="scientific">Deinococcus ficus</name>
    <dbReference type="NCBI Taxonomy" id="317577"/>
    <lineage>
        <taxon>Bacteria</taxon>
        <taxon>Thermotogati</taxon>
        <taxon>Deinococcota</taxon>
        <taxon>Deinococci</taxon>
        <taxon>Deinococcales</taxon>
        <taxon>Deinococcaceae</taxon>
        <taxon>Deinococcus</taxon>
    </lineage>
</organism>
<dbReference type="InterPro" id="IPR001882">
    <property type="entry name" value="Biotin_BS"/>
</dbReference>
<dbReference type="Pfam" id="PF00364">
    <property type="entry name" value="Biotin_lipoyl"/>
    <property type="match status" value="1"/>
</dbReference>
<proteinExistence type="predicted"/>
<dbReference type="CDD" id="cd06850">
    <property type="entry name" value="biotinyl_domain"/>
    <property type="match status" value="1"/>
</dbReference>
<dbReference type="SUPFAM" id="SSF51230">
    <property type="entry name" value="Single hybrid motif"/>
    <property type="match status" value="1"/>
</dbReference>
<sequence>MRRYTIEINGQPHVIDVTELTADTFQVTVGGQQVQVRLADHDDLAGAVIAPHIEPPLAPGRAAPGLSPVTVPASPPPAPAAPRGAGPRMTAPMPGVILAVTTRVGADVKRGEELLVLEAMKMKNSLQAPRDGRVAEICVAEKQQVKYGDPLIRFEEG</sequence>
<feature type="compositionally biased region" description="Low complexity" evidence="2">
    <location>
        <begin position="59"/>
        <end position="72"/>
    </location>
</feature>
<feature type="region of interest" description="Disordered" evidence="2">
    <location>
        <begin position="59"/>
        <end position="86"/>
    </location>
</feature>
<dbReference type="RefSeq" id="WP_027463038.1">
    <property type="nucleotide sequence ID" value="NZ_CP021081.1"/>
</dbReference>
<evidence type="ECO:0000256" key="1">
    <source>
        <dbReference type="ARBA" id="ARBA00023267"/>
    </source>
</evidence>
<dbReference type="InterPro" id="IPR050709">
    <property type="entry name" value="Biotin_Carboxyl_Carrier/Decarb"/>
</dbReference>
<dbReference type="InterPro" id="IPR011053">
    <property type="entry name" value="Single_hybrid_motif"/>
</dbReference>
<gene>
    <name evidence="4" type="ORF">DFI_10220</name>
</gene>
<dbReference type="Proteomes" id="UP000259030">
    <property type="component" value="Chromosome"/>
</dbReference>
<dbReference type="PANTHER" id="PTHR45266:SF3">
    <property type="entry name" value="OXALOACETATE DECARBOXYLASE ALPHA CHAIN"/>
    <property type="match status" value="1"/>
</dbReference>
<feature type="domain" description="Lipoyl-binding" evidence="3">
    <location>
        <begin position="84"/>
        <end position="155"/>
    </location>
</feature>
<name>A0A221SXH5_9DEIO</name>
<dbReference type="Gene3D" id="2.40.50.100">
    <property type="match status" value="1"/>
</dbReference>
<dbReference type="InterPro" id="IPR000089">
    <property type="entry name" value="Biotin_lipoyl"/>
</dbReference>
<dbReference type="STRING" id="317577.GCA_000419625_01865"/>